<keyword evidence="3" id="KW-1185">Reference proteome</keyword>
<proteinExistence type="predicted"/>
<dbReference type="Pfam" id="PF01425">
    <property type="entry name" value="Amidase"/>
    <property type="match status" value="1"/>
</dbReference>
<sequence>METRLEKWIIEADIASMQQAMTTGKVTSEQLVLIYLTRIEKYDSVLNTILEINPDAIDIAKDLDEERKVKGSRGLLHGIPILLKDNIDTHDRMHTSAGSIALAESFAAAYSFVAAQLRAAGAVLLGKTNMTEWAGYMSGDIWAGYSSRGGLTLNPYGPGELFVGGSSSGSAAATAANLAAAAIGTETSGSIISPSSQNSLVGIKPTIGLVSRTGIIPIAHSQDTAGPIARTVSDAAILLGALTKIDERDVETLASKGRSFQDYTPFLDVNYLQQARIGIPRFYYQQLDKARLDIVEAAIAVLKQKGATIVDPVELPCEQTHWDGNVMRYEFKKDLNDYLSKLSGKIPVHSLADVIAYNEAHADQALKYGQGTLIWSEETSGTLTEQAYLDSKKRDKEMSRELGIDHVLEKHHLDALLFLGAEGGADLAARAGYPSITVPGGYAATGIIAPGGYTTKGPQGITFVGTAFSEPTLIKIAYGFEQATKHRIQPELAAAAKIEVE</sequence>
<dbReference type="InterPro" id="IPR036928">
    <property type="entry name" value="AS_sf"/>
</dbReference>
<name>A0ABT4GFZ8_9BACL</name>
<dbReference type="RefSeq" id="WP_268616492.1">
    <property type="nucleotide sequence ID" value="NZ_JAMDMX010000058.1"/>
</dbReference>
<dbReference type="Proteomes" id="UP001527099">
    <property type="component" value="Unassembled WGS sequence"/>
</dbReference>
<organism evidence="2 3">
    <name type="scientific">Paenibacillus alginolyticus</name>
    <dbReference type="NCBI Taxonomy" id="59839"/>
    <lineage>
        <taxon>Bacteria</taxon>
        <taxon>Bacillati</taxon>
        <taxon>Bacillota</taxon>
        <taxon>Bacilli</taxon>
        <taxon>Bacillales</taxon>
        <taxon>Paenibacillaceae</taxon>
        <taxon>Paenibacillus</taxon>
    </lineage>
</organism>
<evidence type="ECO:0000259" key="1">
    <source>
        <dbReference type="Pfam" id="PF01425"/>
    </source>
</evidence>
<evidence type="ECO:0000313" key="3">
    <source>
        <dbReference type="Proteomes" id="UP001527099"/>
    </source>
</evidence>
<dbReference type="NCBIfam" id="NF005300">
    <property type="entry name" value="PRK06828.1"/>
    <property type="match status" value="1"/>
</dbReference>
<comment type="caution">
    <text evidence="2">The sequence shown here is derived from an EMBL/GenBank/DDBJ whole genome shotgun (WGS) entry which is preliminary data.</text>
</comment>
<dbReference type="SUPFAM" id="SSF75304">
    <property type="entry name" value="Amidase signature (AS) enzymes"/>
    <property type="match status" value="1"/>
</dbReference>
<reference evidence="2 3" key="1">
    <citation type="submission" date="2022-05" db="EMBL/GenBank/DDBJ databases">
        <title>Genome Sequencing of Bee-Associated Microbes.</title>
        <authorList>
            <person name="Dunlap C."/>
        </authorList>
    </citation>
    <scope>NUCLEOTIDE SEQUENCE [LARGE SCALE GENOMIC DNA]</scope>
    <source>
        <strain evidence="2 3">NRRL B-14421</strain>
    </source>
</reference>
<dbReference type="PANTHER" id="PTHR42678:SF34">
    <property type="entry name" value="OS04G0183300 PROTEIN"/>
    <property type="match status" value="1"/>
</dbReference>
<dbReference type="Gene3D" id="3.90.1300.10">
    <property type="entry name" value="Amidase signature (AS) domain"/>
    <property type="match status" value="1"/>
</dbReference>
<accession>A0ABT4GFZ8</accession>
<dbReference type="EMBL" id="JAMDMX010000058">
    <property type="protein sequence ID" value="MCY9694983.1"/>
    <property type="molecule type" value="Genomic_DNA"/>
</dbReference>
<feature type="domain" description="Amidase" evidence="1">
    <location>
        <begin position="31"/>
        <end position="417"/>
    </location>
</feature>
<protein>
    <submittedName>
        <fullName evidence="2">Amidase family protein</fullName>
    </submittedName>
</protein>
<dbReference type="InterPro" id="IPR023631">
    <property type="entry name" value="Amidase_dom"/>
</dbReference>
<dbReference type="PANTHER" id="PTHR42678">
    <property type="entry name" value="AMIDASE"/>
    <property type="match status" value="1"/>
</dbReference>
<gene>
    <name evidence="2" type="ORF">M5X19_19060</name>
</gene>
<evidence type="ECO:0000313" key="2">
    <source>
        <dbReference type="EMBL" id="MCY9694983.1"/>
    </source>
</evidence>